<dbReference type="EMBL" id="PSYR01000001">
    <property type="protein sequence ID" value="RCN59338.1"/>
    <property type="molecule type" value="Genomic_DNA"/>
</dbReference>
<dbReference type="RefSeq" id="WP_114282694.1">
    <property type="nucleotide sequence ID" value="NZ_PSYR01000001.1"/>
</dbReference>
<dbReference type="Proteomes" id="UP000253250">
    <property type="component" value="Unassembled WGS sequence"/>
</dbReference>
<accession>A0A368HLM0</accession>
<keyword evidence="1" id="KW-0472">Membrane</keyword>
<dbReference type="CDD" id="cd02859">
    <property type="entry name" value="E_set_AMPKbeta_like_N"/>
    <property type="match status" value="1"/>
</dbReference>
<dbReference type="InterPro" id="IPR013783">
    <property type="entry name" value="Ig-like_fold"/>
</dbReference>
<keyword evidence="3" id="KW-0378">Hydrolase</keyword>
<evidence type="ECO:0000256" key="1">
    <source>
        <dbReference type="SAM" id="Phobius"/>
    </source>
</evidence>
<evidence type="ECO:0000313" key="3">
    <source>
        <dbReference type="EMBL" id="RCN59338.1"/>
    </source>
</evidence>
<dbReference type="Pfam" id="PF16561">
    <property type="entry name" value="AMPK1_CBM"/>
    <property type="match status" value="1"/>
</dbReference>
<proteinExistence type="predicted"/>
<feature type="transmembrane region" description="Helical" evidence="1">
    <location>
        <begin position="53"/>
        <end position="74"/>
    </location>
</feature>
<reference evidence="3 4" key="1">
    <citation type="submission" date="2018-02" db="EMBL/GenBank/DDBJ databases">
        <title>Insights into the biology of acidophilic members of the Acidiferrobacteraceae family derived from comparative genomic analyses.</title>
        <authorList>
            <person name="Issotta F."/>
            <person name="Thyssen C."/>
            <person name="Mena C."/>
            <person name="Moya A."/>
            <person name="Bellenberg S."/>
            <person name="Sproer C."/>
            <person name="Covarrubias P.C."/>
            <person name="Sand W."/>
            <person name="Quatrini R."/>
            <person name="Vera M."/>
        </authorList>
    </citation>
    <scope>NUCLEOTIDE SEQUENCE [LARGE SCALE GENOMIC DNA]</scope>
    <source>
        <strain evidence="4">m-1</strain>
    </source>
</reference>
<dbReference type="GO" id="GO:0016787">
    <property type="term" value="F:hydrolase activity"/>
    <property type="evidence" value="ECO:0007669"/>
    <property type="project" value="UniProtKB-KW"/>
</dbReference>
<evidence type="ECO:0000259" key="2">
    <source>
        <dbReference type="Pfam" id="PF16561"/>
    </source>
</evidence>
<organism evidence="3 4">
    <name type="scientific">Acidiferrobacter thiooxydans</name>
    <dbReference type="NCBI Taxonomy" id="163359"/>
    <lineage>
        <taxon>Bacteria</taxon>
        <taxon>Pseudomonadati</taxon>
        <taxon>Pseudomonadota</taxon>
        <taxon>Gammaproteobacteria</taxon>
        <taxon>Acidiferrobacterales</taxon>
        <taxon>Acidiferrobacteraceae</taxon>
        <taxon>Acidiferrobacter</taxon>
    </lineage>
</organism>
<dbReference type="OrthoDB" id="5451596at2"/>
<dbReference type="InterPro" id="IPR032640">
    <property type="entry name" value="AMPK1_CBM"/>
</dbReference>
<keyword evidence="1" id="KW-0812">Transmembrane</keyword>
<dbReference type="InterPro" id="IPR014756">
    <property type="entry name" value="Ig_E-set"/>
</dbReference>
<name>A0A368HLM0_9GAMM</name>
<dbReference type="Gene3D" id="2.60.40.10">
    <property type="entry name" value="Immunoglobulins"/>
    <property type="match status" value="1"/>
</dbReference>
<evidence type="ECO:0000313" key="4">
    <source>
        <dbReference type="Proteomes" id="UP000253250"/>
    </source>
</evidence>
<keyword evidence="1" id="KW-1133">Transmembrane helix</keyword>
<keyword evidence="4" id="KW-1185">Reference proteome</keyword>
<comment type="caution">
    <text evidence="3">The sequence shown here is derived from an EMBL/GenBank/DDBJ whole genome shotgun (WGS) entry which is preliminary data.</text>
</comment>
<dbReference type="AlphaFoldDB" id="A0A368HLM0"/>
<sequence length="173" mass="18973">MADETDRPLSEGEIDAALRRWRQPLVADDFVDRVMVRIETADRRRLRRAMMRPWAIAAGVAIAVLAATLLLHAGGARVAPPGTRFVRFSLRMPHAEQVAVAGSFNGWGRRIALHARGHGLWTVRIPLRAGQYSYVFVVNGHQVMPDPHAEGYRPDGFGGRNSVIIVGSGGMTA</sequence>
<dbReference type="SUPFAM" id="SSF81296">
    <property type="entry name" value="E set domains"/>
    <property type="match status" value="1"/>
</dbReference>
<gene>
    <name evidence="3" type="ORF">C4900_06460</name>
</gene>
<protein>
    <submittedName>
        <fullName evidence="3">Glycoside hydrolase family 13</fullName>
    </submittedName>
</protein>
<feature type="domain" description="AMP-activated protein kinase glycogen-binding" evidence="2">
    <location>
        <begin position="94"/>
        <end position="145"/>
    </location>
</feature>